<evidence type="ECO:0000313" key="4">
    <source>
        <dbReference type="Proteomes" id="UP001346149"/>
    </source>
</evidence>
<organism evidence="2 4">
    <name type="scientific">Trapa natans</name>
    <name type="common">Water chestnut</name>
    <dbReference type="NCBI Taxonomy" id="22666"/>
    <lineage>
        <taxon>Eukaryota</taxon>
        <taxon>Viridiplantae</taxon>
        <taxon>Streptophyta</taxon>
        <taxon>Embryophyta</taxon>
        <taxon>Tracheophyta</taxon>
        <taxon>Spermatophyta</taxon>
        <taxon>Magnoliopsida</taxon>
        <taxon>eudicotyledons</taxon>
        <taxon>Gunneridae</taxon>
        <taxon>Pentapetalae</taxon>
        <taxon>rosids</taxon>
        <taxon>malvids</taxon>
        <taxon>Myrtales</taxon>
        <taxon>Lythraceae</taxon>
        <taxon>Trapa</taxon>
    </lineage>
</organism>
<evidence type="ECO:0000256" key="1">
    <source>
        <dbReference type="SAM" id="MobiDB-lite"/>
    </source>
</evidence>
<feature type="region of interest" description="Disordered" evidence="1">
    <location>
        <begin position="60"/>
        <end position="85"/>
    </location>
</feature>
<gene>
    <name evidence="2" type="ORF">SAY86_000524</name>
    <name evidence="3" type="ORF">SAY86_000895</name>
</gene>
<reference evidence="2" key="2">
    <citation type="submission" date="2023-11" db="EMBL/GenBank/DDBJ databases">
        <authorList>
            <person name="Zhang X."/>
        </authorList>
    </citation>
    <scope>NUCLEOTIDE SEQUENCE</scope>
    <source>
        <strain evidence="2">F231</strain>
        <tissue evidence="2">Mature leaves and different stages of flower and fruit</tissue>
    </source>
</reference>
<name>A0AAN7RLI4_TRANT</name>
<dbReference type="EMBL" id="JAXQNO010000002">
    <property type="protein sequence ID" value="KAK4802321.1"/>
    <property type="molecule type" value="Genomic_DNA"/>
</dbReference>
<comment type="caution">
    <text evidence="2">The sequence shown here is derived from an EMBL/GenBank/DDBJ whole genome shotgun (WGS) entry which is preliminary data.</text>
</comment>
<protein>
    <submittedName>
        <fullName evidence="2">Uncharacterized protein</fullName>
    </submittedName>
</protein>
<keyword evidence="4" id="KW-1185">Reference proteome</keyword>
<dbReference type="EMBL" id="JAXQNO010000002">
    <property type="protein sequence ID" value="KAK4802692.1"/>
    <property type="molecule type" value="Genomic_DNA"/>
</dbReference>
<dbReference type="AlphaFoldDB" id="A0AAN7RLI4"/>
<sequence>MGMAGWTFTFVGTSQGVKRKTKRSGKGSSRYQSTSVATAVDLGGGIIQKSAFHCVGGRCRSTGGGGKRGRSTRWTRVLGGDGGRL</sequence>
<reference evidence="2 4" key="1">
    <citation type="journal article" date="2023" name="Hortic Res">
        <title>Pangenome of water caltrop reveals structural variations and asymmetric subgenome divergence after allopolyploidization.</title>
        <authorList>
            <person name="Zhang X."/>
            <person name="Chen Y."/>
            <person name="Wang L."/>
            <person name="Yuan Y."/>
            <person name="Fang M."/>
            <person name="Shi L."/>
            <person name="Lu R."/>
            <person name="Comes H.P."/>
            <person name="Ma Y."/>
            <person name="Chen Y."/>
            <person name="Huang G."/>
            <person name="Zhou Y."/>
            <person name="Zheng Z."/>
            <person name="Qiu Y."/>
        </authorList>
    </citation>
    <scope>NUCLEOTIDE SEQUENCE [LARGE SCALE GENOMIC DNA]</scope>
    <source>
        <strain evidence="2">F231</strain>
    </source>
</reference>
<evidence type="ECO:0000313" key="2">
    <source>
        <dbReference type="EMBL" id="KAK4802321.1"/>
    </source>
</evidence>
<proteinExistence type="predicted"/>
<accession>A0AAN7RLI4</accession>
<dbReference type="Proteomes" id="UP001346149">
    <property type="component" value="Unassembled WGS sequence"/>
</dbReference>
<evidence type="ECO:0000313" key="3">
    <source>
        <dbReference type="EMBL" id="KAK4802692.1"/>
    </source>
</evidence>